<accession>B9RA55</accession>
<proteinExistence type="predicted"/>
<dbReference type="AlphaFoldDB" id="B9RA55"/>
<sequence length="62" mass="7117">MNCDEILKINGETTEGMEQKDDRLAKCKSNEMERNKIRLMRAYVEKMDPSSKDSFRSGSSLA</sequence>
<dbReference type="InParanoid" id="B9RA55"/>
<evidence type="ECO:0000313" key="2">
    <source>
        <dbReference type="Proteomes" id="UP000008311"/>
    </source>
</evidence>
<gene>
    <name evidence="1" type="ORF">RCOM_1503230</name>
</gene>
<protein>
    <submittedName>
        <fullName evidence="1">Uncharacterized protein</fullName>
    </submittedName>
</protein>
<reference evidence="2" key="1">
    <citation type="journal article" date="2010" name="Nat. Biotechnol.">
        <title>Draft genome sequence of the oilseed species Ricinus communis.</title>
        <authorList>
            <person name="Chan A.P."/>
            <person name="Crabtree J."/>
            <person name="Zhao Q."/>
            <person name="Lorenzi H."/>
            <person name="Orvis J."/>
            <person name="Puiu D."/>
            <person name="Melake-Berhan A."/>
            <person name="Jones K.M."/>
            <person name="Redman J."/>
            <person name="Chen G."/>
            <person name="Cahoon E.B."/>
            <person name="Gedil M."/>
            <person name="Stanke M."/>
            <person name="Haas B.J."/>
            <person name="Wortman J.R."/>
            <person name="Fraser-Liggett C.M."/>
            <person name="Ravel J."/>
            <person name="Rabinowicz P.D."/>
        </authorList>
    </citation>
    <scope>NUCLEOTIDE SEQUENCE [LARGE SCALE GENOMIC DNA]</scope>
    <source>
        <strain evidence="2">cv. Hale</strain>
    </source>
</reference>
<dbReference type="EMBL" id="EQ973773">
    <property type="protein sequence ID" value="EEF51682.1"/>
    <property type="molecule type" value="Genomic_DNA"/>
</dbReference>
<dbReference type="Proteomes" id="UP000008311">
    <property type="component" value="Unassembled WGS sequence"/>
</dbReference>
<organism evidence="1 2">
    <name type="scientific">Ricinus communis</name>
    <name type="common">Castor bean</name>
    <dbReference type="NCBI Taxonomy" id="3988"/>
    <lineage>
        <taxon>Eukaryota</taxon>
        <taxon>Viridiplantae</taxon>
        <taxon>Streptophyta</taxon>
        <taxon>Embryophyta</taxon>
        <taxon>Tracheophyta</taxon>
        <taxon>Spermatophyta</taxon>
        <taxon>Magnoliopsida</taxon>
        <taxon>eudicotyledons</taxon>
        <taxon>Gunneridae</taxon>
        <taxon>Pentapetalae</taxon>
        <taxon>rosids</taxon>
        <taxon>fabids</taxon>
        <taxon>Malpighiales</taxon>
        <taxon>Euphorbiaceae</taxon>
        <taxon>Acalyphoideae</taxon>
        <taxon>Acalypheae</taxon>
        <taxon>Ricinus</taxon>
    </lineage>
</organism>
<evidence type="ECO:0000313" key="1">
    <source>
        <dbReference type="EMBL" id="EEF51682.1"/>
    </source>
</evidence>
<keyword evidence="2" id="KW-1185">Reference proteome</keyword>
<name>B9RA55_RICCO</name>